<name>A0A6V7R5C3_9BACL</name>
<dbReference type="PANTHER" id="PTHR10000">
    <property type="entry name" value="PHOSPHOSERINE PHOSPHATASE"/>
    <property type="match status" value="1"/>
</dbReference>
<reference evidence="1 2" key="1">
    <citation type="submission" date="2020-07" db="EMBL/GenBank/DDBJ databases">
        <authorList>
            <person name="Criscuolo A."/>
        </authorList>
    </citation>
    <scope>NUCLEOTIDE SEQUENCE [LARGE SCALE GENOMIC DNA]</scope>
    <source>
        <strain evidence="2">CIP 111030</strain>
    </source>
</reference>
<dbReference type="InterPro" id="IPR000150">
    <property type="entry name" value="Cof"/>
</dbReference>
<dbReference type="SFLD" id="SFLDG01140">
    <property type="entry name" value="C2.B:_Phosphomannomutase_and_P"/>
    <property type="match status" value="1"/>
</dbReference>
<dbReference type="PANTHER" id="PTHR10000:SF55">
    <property type="entry name" value="5-AMINO-6-(5-PHOSPHO-D-RIBITYLAMINO)URACIL PHOSPHATASE YCSE"/>
    <property type="match status" value="1"/>
</dbReference>
<dbReference type="NCBIfam" id="TIGR01484">
    <property type="entry name" value="HAD-SF-IIB"/>
    <property type="match status" value="1"/>
</dbReference>
<dbReference type="GO" id="GO:0005829">
    <property type="term" value="C:cytosol"/>
    <property type="evidence" value="ECO:0007669"/>
    <property type="project" value="TreeGrafter"/>
</dbReference>
<dbReference type="GO" id="GO:0016791">
    <property type="term" value="F:phosphatase activity"/>
    <property type="evidence" value="ECO:0007669"/>
    <property type="project" value="TreeGrafter"/>
</dbReference>
<accession>A0A6V7R5C3</accession>
<proteinExistence type="predicted"/>
<dbReference type="InterPro" id="IPR006379">
    <property type="entry name" value="HAD-SF_hydro_IIB"/>
</dbReference>
<comment type="caution">
    <text evidence="1">The sequence shown here is derived from an EMBL/GenBank/DDBJ whole genome shotgun (WGS) entry which is preliminary data.</text>
</comment>
<dbReference type="AlphaFoldDB" id="A0A6V7R5C3"/>
<dbReference type="NCBIfam" id="TIGR00099">
    <property type="entry name" value="Cof-subfamily"/>
    <property type="match status" value="1"/>
</dbReference>
<gene>
    <name evidence="1" type="primary">ywpJ</name>
    <name evidence="1" type="ORF">JEOSCH030_00231</name>
</gene>
<sequence length="279" mass="31244">MNAIAIDLDGTALTHGGVFSSHLNDVLNTLSDRGFKIIIATGRSMKSLSTKIPDTLKVDGYVAASGVRVQTPDEVLESHVFDEETANFILELAREHKMYYEINTVTDGPYTFESDREYIMEDLLSPPGENAYGYELIGIERTLKSKEQWVDYVDMSQTIKFYFFSMNGEKIANFYNVLDENNDAKYALYQTAPHNSETMVSGVDKGTGLETLLGHLGVSFENLHVFGDSMNDTPMFLRAGKKTAMKNATDELKQIADDVTQFSCDDDGLAKYLEDHYLN</sequence>
<dbReference type="RefSeq" id="WP_186084717.1">
    <property type="nucleotide sequence ID" value="NZ_BMDB01000003.1"/>
</dbReference>
<dbReference type="Gene3D" id="3.40.50.1000">
    <property type="entry name" value="HAD superfamily/HAD-like"/>
    <property type="match status" value="1"/>
</dbReference>
<dbReference type="EMBL" id="CAJEWE010000004">
    <property type="protein sequence ID" value="CAD2072218.1"/>
    <property type="molecule type" value="Genomic_DNA"/>
</dbReference>
<dbReference type="InterPro" id="IPR023214">
    <property type="entry name" value="HAD_sf"/>
</dbReference>
<dbReference type="GO" id="GO:0000287">
    <property type="term" value="F:magnesium ion binding"/>
    <property type="evidence" value="ECO:0007669"/>
    <property type="project" value="TreeGrafter"/>
</dbReference>
<evidence type="ECO:0000313" key="2">
    <source>
        <dbReference type="Proteomes" id="UP000521032"/>
    </source>
</evidence>
<dbReference type="InterPro" id="IPR036412">
    <property type="entry name" value="HAD-like_sf"/>
</dbReference>
<protein>
    <submittedName>
        <fullName evidence="1">Phosphatase YwpJ</fullName>
    </submittedName>
</protein>
<keyword evidence="2" id="KW-1185">Reference proteome</keyword>
<organism evidence="1 2">
    <name type="scientific">Phocicoccus schoeneichii</name>
    <dbReference type="NCBI Taxonomy" id="1812261"/>
    <lineage>
        <taxon>Bacteria</taxon>
        <taxon>Bacillati</taxon>
        <taxon>Bacillota</taxon>
        <taxon>Bacilli</taxon>
        <taxon>Bacillales</taxon>
        <taxon>Salinicoccaceae</taxon>
        <taxon>Phocicoccus</taxon>
    </lineage>
</organism>
<dbReference type="SUPFAM" id="SSF56784">
    <property type="entry name" value="HAD-like"/>
    <property type="match status" value="1"/>
</dbReference>
<evidence type="ECO:0000313" key="1">
    <source>
        <dbReference type="EMBL" id="CAD2072218.1"/>
    </source>
</evidence>
<dbReference type="Pfam" id="PF08282">
    <property type="entry name" value="Hydrolase_3"/>
    <property type="match status" value="1"/>
</dbReference>
<dbReference type="Proteomes" id="UP000521032">
    <property type="component" value="Unassembled WGS sequence"/>
</dbReference>
<dbReference type="SFLD" id="SFLDS00003">
    <property type="entry name" value="Haloacid_Dehalogenase"/>
    <property type="match status" value="1"/>
</dbReference>
<dbReference type="Gene3D" id="3.30.1240.10">
    <property type="match status" value="1"/>
</dbReference>